<dbReference type="GO" id="GO:0009786">
    <property type="term" value="P:regulation of asymmetric cell division"/>
    <property type="evidence" value="ECO:0007669"/>
    <property type="project" value="InterPro"/>
</dbReference>
<feature type="signal peptide" evidence="2">
    <location>
        <begin position="1"/>
        <end position="18"/>
    </location>
</feature>
<dbReference type="InterPro" id="IPR040378">
    <property type="entry name" value="BASL"/>
</dbReference>
<reference evidence="3 4" key="1">
    <citation type="submission" date="2019-01" db="EMBL/GenBank/DDBJ databases">
        <title>Sequencing of cultivated peanut Arachis hypogaea provides insights into genome evolution and oil improvement.</title>
        <authorList>
            <person name="Chen X."/>
        </authorList>
    </citation>
    <scope>NUCLEOTIDE SEQUENCE [LARGE SCALE GENOMIC DNA]</scope>
    <source>
        <strain evidence="4">cv. Fuhuasheng</strain>
        <tissue evidence="3">Leaves</tissue>
    </source>
</reference>
<protein>
    <submittedName>
        <fullName evidence="3">Uncharacterized protein</fullName>
    </submittedName>
</protein>
<evidence type="ECO:0000256" key="2">
    <source>
        <dbReference type="SAM" id="SignalP"/>
    </source>
</evidence>
<dbReference type="STRING" id="3818.A0A444Z4D0"/>
<evidence type="ECO:0000313" key="4">
    <source>
        <dbReference type="Proteomes" id="UP000289738"/>
    </source>
</evidence>
<dbReference type="AlphaFoldDB" id="A0A444Z4D0"/>
<dbReference type="PANTHER" id="PTHR33914:SF2">
    <property type="entry name" value="OS02G0582100 PROTEIN"/>
    <property type="match status" value="1"/>
</dbReference>
<dbReference type="PANTHER" id="PTHR33914">
    <property type="entry name" value="18S PRE-RIBOSOMAL ASSEMBLY PROTEIN GAR2-LIKE PROTEIN"/>
    <property type="match status" value="1"/>
</dbReference>
<sequence length="463" mass="51787">MLSLGFAFWTIMAEGDLAFVPTNTSHEAEPQSIEFDGQRLDSAGYKLQNHKVKQYENDNSIDFMKREQDSDLSSHNMQPEDCKSRTELDFSSCMNNSKNYCNAEIGDVIDPLSRSNDLETLMKLQNDMELVKKSATSQVPNPPDMIDSFEKPLDVYMDKSVTECEPEIAVCYRENSNVVKDICIDEGVPKMEKILFENFNGKAYNFIPSKNYNNEKQKKDSHEINPLHLPSTEESDQVSDIDDHSEDMMHIDENVAQKLGENVSTEIAFRQKLDTQAQQRDMQGSRSSEDSAEQVSGKLELHSQSVESENTTEEAVLASHTLASEVDESNGDVENRNLTNALGPLDPVACGNDECHQAVESQAFRPLEAVTNGQVATSQDRYTLGESSFSAVGPVSGRISYSGPVPYSGSISLRSDSSTTSTRSFAFPILQSEWNSSPIRMAKAEKRHYRKHRGCWSALCCRF</sequence>
<organism evidence="3 4">
    <name type="scientific">Arachis hypogaea</name>
    <name type="common">Peanut</name>
    <dbReference type="NCBI Taxonomy" id="3818"/>
    <lineage>
        <taxon>Eukaryota</taxon>
        <taxon>Viridiplantae</taxon>
        <taxon>Streptophyta</taxon>
        <taxon>Embryophyta</taxon>
        <taxon>Tracheophyta</taxon>
        <taxon>Spermatophyta</taxon>
        <taxon>Magnoliopsida</taxon>
        <taxon>eudicotyledons</taxon>
        <taxon>Gunneridae</taxon>
        <taxon>Pentapetalae</taxon>
        <taxon>rosids</taxon>
        <taxon>fabids</taxon>
        <taxon>Fabales</taxon>
        <taxon>Fabaceae</taxon>
        <taxon>Papilionoideae</taxon>
        <taxon>50 kb inversion clade</taxon>
        <taxon>dalbergioids sensu lato</taxon>
        <taxon>Dalbergieae</taxon>
        <taxon>Pterocarpus clade</taxon>
        <taxon>Arachis</taxon>
    </lineage>
</organism>
<name>A0A444Z4D0_ARAHY</name>
<keyword evidence="4" id="KW-1185">Reference proteome</keyword>
<dbReference type="EMBL" id="SDMP01000015">
    <property type="protein sequence ID" value="RYR08956.1"/>
    <property type="molecule type" value="Genomic_DNA"/>
</dbReference>
<gene>
    <name evidence="3" type="ORF">Ahy_B05g076877</name>
</gene>
<feature type="compositionally biased region" description="Polar residues" evidence="1">
    <location>
        <begin position="274"/>
        <end position="286"/>
    </location>
</feature>
<keyword evidence="2" id="KW-0732">Signal</keyword>
<feature type="region of interest" description="Disordered" evidence="1">
    <location>
        <begin position="210"/>
        <end position="240"/>
    </location>
</feature>
<dbReference type="Proteomes" id="UP000289738">
    <property type="component" value="Chromosome B05"/>
</dbReference>
<accession>A0A444Z4D0</accession>
<feature type="chain" id="PRO_5019065117" evidence="2">
    <location>
        <begin position="19"/>
        <end position="463"/>
    </location>
</feature>
<proteinExistence type="predicted"/>
<feature type="compositionally biased region" description="Basic and acidic residues" evidence="1">
    <location>
        <begin position="213"/>
        <end position="225"/>
    </location>
</feature>
<feature type="region of interest" description="Disordered" evidence="1">
    <location>
        <begin position="274"/>
        <end position="311"/>
    </location>
</feature>
<comment type="caution">
    <text evidence="3">The sequence shown here is derived from an EMBL/GenBank/DDBJ whole genome shotgun (WGS) entry which is preliminary data.</text>
</comment>
<evidence type="ECO:0000313" key="3">
    <source>
        <dbReference type="EMBL" id="RYR08956.1"/>
    </source>
</evidence>
<evidence type="ECO:0000256" key="1">
    <source>
        <dbReference type="SAM" id="MobiDB-lite"/>
    </source>
</evidence>